<dbReference type="Gene3D" id="3.10.580.10">
    <property type="entry name" value="CBS-domain"/>
    <property type="match status" value="1"/>
</dbReference>
<dbReference type="InterPro" id="IPR046342">
    <property type="entry name" value="CBS_dom_sf"/>
</dbReference>
<organism evidence="4 5">
    <name type="scientific">Thermodesulfobium narugense DSM 14796</name>
    <dbReference type="NCBI Taxonomy" id="747365"/>
    <lineage>
        <taxon>Bacteria</taxon>
        <taxon>Pseudomonadati</taxon>
        <taxon>Thermodesulfobiota</taxon>
        <taxon>Thermodesulfobiia</taxon>
        <taxon>Thermodesulfobiales</taxon>
        <taxon>Thermodesulfobiaceae</taxon>
        <taxon>Thermodesulfobium</taxon>
    </lineage>
</organism>
<evidence type="ECO:0000313" key="5">
    <source>
        <dbReference type="Proteomes" id="UP000011765"/>
    </source>
</evidence>
<dbReference type="SUPFAM" id="SSF54631">
    <property type="entry name" value="CBS-domain pair"/>
    <property type="match status" value="1"/>
</dbReference>
<gene>
    <name evidence="4" type="ORF">Thena_0360</name>
</gene>
<dbReference type="eggNOG" id="COG2905">
    <property type="taxonomic scope" value="Bacteria"/>
</dbReference>
<dbReference type="KEGG" id="tnr:Thena_0360"/>
<keyword evidence="5" id="KW-1185">Reference proteome</keyword>
<dbReference type="InterPro" id="IPR051257">
    <property type="entry name" value="Diverse_CBS-Domain"/>
</dbReference>
<dbReference type="Proteomes" id="UP000011765">
    <property type="component" value="Chromosome"/>
</dbReference>
<dbReference type="PANTHER" id="PTHR43080:SF2">
    <property type="entry name" value="CBS DOMAIN-CONTAINING PROTEIN"/>
    <property type="match status" value="1"/>
</dbReference>
<dbReference type="PANTHER" id="PTHR43080">
    <property type="entry name" value="CBS DOMAIN-CONTAINING PROTEIN CBSX3, MITOCHONDRIAL"/>
    <property type="match status" value="1"/>
</dbReference>
<evidence type="ECO:0000313" key="4">
    <source>
        <dbReference type="EMBL" id="AEE14006.1"/>
    </source>
</evidence>
<dbReference type="Pfam" id="PF00571">
    <property type="entry name" value="CBS"/>
    <property type="match status" value="2"/>
</dbReference>
<dbReference type="InterPro" id="IPR000644">
    <property type="entry name" value="CBS_dom"/>
</dbReference>
<keyword evidence="1 2" id="KW-0129">CBS domain</keyword>
<protein>
    <submittedName>
        <fullName evidence="4">Putative signal transduction protein with CBS domains</fullName>
    </submittedName>
</protein>
<dbReference type="PROSITE" id="PS51371">
    <property type="entry name" value="CBS"/>
    <property type="match status" value="2"/>
</dbReference>
<accession>M1E543</accession>
<dbReference type="SMART" id="SM00116">
    <property type="entry name" value="CBS"/>
    <property type="match status" value="2"/>
</dbReference>
<evidence type="ECO:0000256" key="2">
    <source>
        <dbReference type="PROSITE-ProRule" id="PRU00703"/>
    </source>
</evidence>
<dbReference type="STRING" id="747365.Thena_0360"/>
<dbReference type="EMBL" id="CP002690">
    <property type="protein sequence ID" value="AEE14006.1"/>
    <property type="molecule type" value="Genomic_DNA"/>
</dbReference>
<dbReference type="OrthoDB" id="9802114at2"/>
<sequence>MKVKDIMTTDVLMVGESATVADAIEFMKEKRVRSLIVDRHNDKDSYGIVTTSDIIFKTVGKKENLKSVKIGEIMTKPAISINSNSSIEDAVGMMADLKITHLPVIDKNQLVGIISNIDILYNL</sequence>
<reference evidence="4 5" key="1">
    <citation type="submission" date="2011-04" db="EMBL/GenBank/DDBJ databases">
        <title>The complete genome of Thermodesulfobium narugense DSM 14796.</title>
        <authorList>
            <consortium name="US DOE Joint Genome Institute (JGI-PGF)"/>
            <person name="Lucas S."/>
            <person name="Han J."/>
            <person name="Lapidus A."/>
            <person name="Bruce D."/>
            <person name="Goodwin L."/>
            <person name="Pitluck S."/>
            <person name="Peters L."/>
            <person name="Kyrpides N."/>
            <person name="Mavromatis K."/>
            <person name="Pagani I."/>
            <person name="Ivanova N."/>
            <person name="Ovchinnikova G."/>
            <person name="Zhang X."/>
            <person name="Saunders L."/>
            <person name="Detter J.C."/>
            <person name="Tapia R."/>
            <person name="Han C."/>
            <person name="Land M."/>
            <person name="Hauser L."/>
            <person name="Markowitz V."/>
            <person name="Cheng J.-F."/>
            <person name="Hugenholtz P."/>
            <person name="Woyke T."/>
            <person name="Wu D."/>
            <person name="Spring S."/>
            <person name="Schroeder M."/>
            <person name="Brambilla E."/>
            <person name="Klenk H.-P."/>
            <person name="Eisen J.A."/>
        </authorList>
    </citation>
    <scope>NUCLEOTIDE SEQUENCE [LARGE SCALE GENOMIC DNA]</scope>
    <source>
        <strain evidence="4 5">DSM 14796</strain>
    </source>
</reference>
<feature type="domain" description="CBS" evidence="3">
    <location>
        <begin position="7"/>
        <end position="67"/>
    </location>
</feature>
<dbReference type="AlphaFoldDB" id="M1E543"/>
<evidence type="ECO:0000256" key="1">
    <source>
        <dbReference type="ARBA" id="ARBA00023122"/>
    </source>
</evidence>
<evidence type="ECO:0000259" key="3">
    <source>
        <dbReference type="PROSITE" id="PS51371"/>
    </source>
</evidence>
<dbReference type="RefSeq" id="WP_013755735.1">
    <property type="nucleotide sequence ID" value="NC_015499.1"/>
</dbReference>
<dbReference type="HOGENOM" id="CLU_040681_12_2_9"/>
<proteinExistence type="predicted"/>
<feature type="domain" description="CBS" evidence="3">
    <location>
        <begin position="74"/>
        <end position="123"/>
    </location>
</feature>
<name>M1E543_9BACT</name>